<comment type="caution">
    <text evidence="1">The sequence shown here is derived from an EMBL/GenBank/DDBJ whole genome shotgun (WGS) entry which is preliminary data.</text>
</comment>
<organism evidence="1 2">
    <name type="scientific">Lichtheimia ornata</name>
    <dbReference type="NCBI Taxonomy" id="688661"/>
    <lineage>
        <taxon>Eukaryota</taxon>
        <taxon>Fungi</taxon>
        <taxon>Fungi incertae sedis</taxon>
        <taxon>Mucoromycota</taxon>
        <taxon>Mucoromycotina</taxon>
        <taxon>Mucoromycetes</taxon>
        <taxon>Mucorales</taxon>
        <taxon>Lichtheimiaceae</taxon>
        <taxon>Lichtheimia</taxon>
    </lineage>
</organism>
<dbReference type="AlphaFoldDB" id="A0AAD7V8Z1"/>
<protein>
    <submittedName>
        <fullName evidence="1">Uncharacterized protein</fullName>
    </submittedName>
</protein>
<reference evidence="1 2" key="1">
    <citation type="submission" date="2023-03" db="EMBL/GenBank/DDBJ databases">
        <title>Genome sequence of Lichtheimia ornata CBS 291.66.</title>
        <authorList>
            <person name="Mohabir J.T."/>
            <person name="Shea T.P."/>
            <person name="Kurbessoian T."/>
            <person name="Berby B."/>
            <person name="Fontaine J."/>
            <person name="Livny J."/>
            <person name="Gnirke A."/>
            <person name="Stajich J.E."/>
            <person name="Cuomo C.A."/>
        </authorList>
    </citation>
    <scope>NUCLEOTIDE SEQUENCE [LARGE SCALE GENOMIC DNA]</scope>
    <source>
        <strain evidence="1">CBS 291.66</strain>
    </source>
</reference>
<dbReference type="GeneID" id="83210406"/>
<evidence type="ECO:0000313" key="2">
    <source>
        <dbReference type="Proteomes" id="UP001234581"/>
    </source>
</evidence>
<proteinExistence type="predicted"/>
<keyword evidence="2" id="KW-1185">Reference proteome</keyword>
<evidence type="ECO:0000313" key="1">
    <source>
        <dbReference type="EMBL" id="KAJ8661244.1"/>
    </source>
</evidence>
<dbReference type="EMBL" id="JARTCD010000009">
    <property type="protein sequence ID" value="KAJ8661244.1"/>
    <property type="molecule type" value="Genomic_DNA"/>
</dbReference>
<dbReference type="RefSeq" id="XP_058346157.1">
    <property type="nucleotide sequence ID" value="XM_058483068.1"/>
</dbReference>
<name>A0AAD7V8Z1_9FUNG</name>
<dbReference type="Proteomes" id="UP001234581">
    <property type="component" value="Unassembled WGS sequence"/>
</dbReference>
<sequence>MGTDILQSIGYRNRSVDLAKMEVNLSDDGVLSLSNVFVITAEQHHSCLYRFLPSYHAMVIKMYTSKEDCISLPRLLSRDWCSSLDELICANSDIPKRQLRQLVREFAACADTDADDKDEDGGTYLQSMAALLSQLLQTFLLPPSETEKKLKRISLLVSCRGDRWRGGAPANL</sequence>
<gene>
    <name evidence="1" type="ORF">O0I10_002993</name>
</gene>
<accession>A0AAD7V8Z1</accession>